<evidence type="ECO:0000256" key="2">
    <source>
        <dbReference type="ARBA" id="ARBA00022630"/>
    </source>
</evidence>
<dbReference type="InterPro" id="IPR030664">
    <property type="entry name" value="SdhA/FrdA/AprA"/>
</dbReference>
<evidence type="ECO:0000256" key="3">
    <source>
        <dbReference type="ARBA" id="ARBA00023002"/>
    </source>
</evidence>
<dbReference type="EMBL" id="VTOW01000003">
    <property type="protein sequence ID" value="NKE72260.1"/>
    <property type="molecule type" value="Genomic_DNA"/>
</dbReference>
<evidence type="ECO:0000256" key="1">
    <source>
        <dbReference type="ARBA" id="ARBA00001974"/>
    </source>
</evidence>
<feature type="region of interest" description="Disordered" evidence="5">
    <location>
        <begin position="1"/>
        <end position="24"/>
    </location>
</feature>
<keyword evidence="8" id="KW-1185">Reference proteome</keyword>
<dbReference type="UniPathway" id="UPA00253">
    <property type="reaction ID" value="UER00326"/>
</dbReference>
<dbReference type="Gene3D" id="3.50.50.60">
    <property type="entry name" value="FAD/NAD(P)-binding domain"/>
    <property type="match status" value="1"/>
</dbReference>
<dbReference type="PANTHER" id="PTHR11632:SF51">
    <property type="entry name" value="SUCCINATE DEHYDROGENASE [UBIQUINONE] FLAVOPROTEIN SUBUNIT, MITOCHONDRIAL"/>
    <property type="match status" value="1"/>
</dbReference>
<dbReference type="InterPro" id="IPR027477">
    <property type="entry name" value="Succ_DH/fumarate_Rdtase_cat_sf"/>
</dbReference>
<dbReference type="SUPFAM" id="SSF51905">
    <property type="entry name" value="FAD/NAD(P)-binding domain"/>
    <property type="match status" value="1"/>
</dbReference>
<dbReference type="PRINTS" id="PR00368">
    <property type="entry name" value="FADPNR"/>
</dbReference>
<dbReference type="InterPro" id="IPR036188">
    <property type="entry name" value="FAD/NAD-bd_sf"/>
</dbReference>
<comment type="caution">
    <text evidence="7">The sequence shown here is derived from an EMBL/GenBank/DDBJ whole genome shotgun (WGS) entry which is preliminary data.</text>
</comment>
<sequence>MSLEDSKTRVNESRAARMKEERALLSPEDKDALIRKFHPDYKKEAYRTIQIGPNQGEQTVHELANLLEGKSPIASEEISLSPHHQVDLLIIGGGGAGATAALTAKAAGAGVLLATKLRLGDSNTVMAEGGMQVAVSAEDSPVRHFLDSLRGGYMKNDPALLKTLVEEGPEVAKWLMDIGVLFDREADGNLSIRGGGGSSKPRLLRCKDYTGLELMRVLKDCVLNEQVELLEFSPIVELLTDGEGACTGAVLKNLDNNQYVVVQAKAVILATGGIGRLHIQGFPTSNHYGATADGLPIAYRAGAKLTLQDTFQYHPTGAVYPEPMAGILVTEAIRSVGAQLVNVKGERFINEMETRDAVASAVIRECAEGRGVETAAGRRGVWLDMPMVDIVNGEGTLAHRFPNMVRQFSRYQIDIRKEPVLVYPTLHYQNGGIQINVDGESTVRNLFVAGEASGGIHGRNRLMGNSLLDIIVYGRRAGRAASKRATEIAPGKLTLAHLDQFREAQKKAGVESKTVSPMLFPDYVKKN</sequence>
<organism evidence="7 8">
    <name type="scientific">Candidatus Manganitrophus noduliformans</name>
    <dbReference type="NCBI Taxonomy" id="2606439"/>
    <lineage>
        <taxon>Bacteria</taxon>
        <taxon>Pseudomonadati</taxon>
        <taxon>Nitrospirota</taxon>
        <taxon>Nitrospiria</taxon>
        <taxon>Candidatus Troglogloeales</taxon>
        <taxon>Candidatus Manganitrophaceae</taxon>
        <taxon>Candidatus Manganitrophus</taxon>
    </lineage>
</organism>
<feature type="domain" description="FAD-dependent oxidoreductase 2 FAD-binding" evidence="6">
    <location>
        <begin position="87"/>
        <end position="467"/>
    </location>
</feature>
<evidence type="ECO:0000256" key="4">
    <source>
        <dbReference type="PIRSR" id="PIRSR630664-50"/>
    </source>
</evidence>
<feature type="active site" description="Proton acceptor" evidence="4">
    <location>
        <position position="355"/>
    </location>
</feature>
<evidence type="ECO:0000259" key="6">
    <source>
        <dbReference type="Pfam" id="PF00890"/>
    </source>
</evidence>
<reference evidence="7 8" key="1">
    <citation type="journal article" date="2020" name="Nature">
        <title>Bacterial chemolithoautotrophy via manganese oxidation.</title>
        <authorList>
            <person name="Yu H."/>
            <person name="Leadbetter J.R."/>
        </authorList>
    </citation>
    <scope>NUCLEOTIDE SEQUENCE [LARGE SCALE GENOMIC DNA]</scope>
    <source>
        <strain evidence="7 8">Mn-1</strain>
    </source>
</reference>
<dbReference type="GO" id="GO:0016491">
    <property type="term" value="F:oxidoreductase activity"/>
    <property type="evidence" value="ECO:0007669"/>
    <property type="project" value="UniProtKB-KW"/>
</dbReference>
<keyword evidence="3" id="KW-0560">Oxidoreductase</keyword>
<gene>
    <name evidence="7" type="ORF">MNODULE_16035</name>
</gene>
<keyword evidence="2" id="KW-0285">Flavoprotein</keyword>
<evidence type="ECO:0000313" key="8">
    <source>
        <dbReference type="Proteomes" id="UP000534783"/>
    </source>
</evidence>
<dbReference type="InterPro" id="IPR003953">
    <property type="entry name" value="FAD-dep_OxRdtase_2_FAD-bd"/>
</dbReference>
<evidence type="ECO:0000313" key="7">
    <source>
        <dbReference type="EMBL" id="NKE72260.1"/>
    </source>
</evidence>
<name>A0A7X6DRY2_9BACT</name>
<dbReference type="Proteomes" id="UP000534783">
    <property type="component" value="Unassembled WGS sequence"/>
</dbReference>
<dbReference type="PANTHER" id="PTHR11632">
    <property type="entry name" value="SUCCINATE DEHYDROGENASE 2 FLAVOPROTEIN SUBUNIT"/>
    <property type="match status" value="1"/>
</dbReference>
<dbReference type="AlphaFoldDB" id="A0A7X6DRY2"/>
<comment type="cofactor">
    <cofactor evidence="1">
        <name>FAD</name>
        <dbReference type="ChEBI" id="CHEBI:57692"/>
    </cofactor>
</comment>
<accession>A0A7X6DRY2</accession>
<protein>
    <submittedName>
        <fullName evidence="7">FAD-binding protein</fullName>
    </submittedName>
</protein>
<proteinExistence type="predicted"/>
<dbReference type="SUPFAM" id="SSF56425">
    <property type="entry name" value="Succinate dehydrogenase/fumarate reductase flavoprotein, catalytic domain"/>
    <property type="match status" value="1"/>
</dbReference>
<dbReference type="Pfam" id="PF00890">
    <property type="entry name" value="FAD_binding_2"/>
    <property type="match status" value="1"/>
</dbReference>
<evidence type="ECO:0000256" key="5">
    <source>
        <dbReference type="SAM" id="MobiDB-lite"/>
    </source>
</evidence>
<dbReference type="RefSeq" id="WP_168061753.1">
    <property type="nucleotide sequence ID" value="NZ_VTOW01000003.1"/>
</dbReference>
<dbReference type="GO" id="GO:0009435">
    <property type="term" value="P:NAD+ biosynthetic process"/>
    <property type="evidence" value="ECO:0007669"/>
    <property type="project" value="UniProtKB-UniPathway"/>
</dbReference>
<dbReference type="Gene3D" id="3.90.700.10">
    <property type="entry name" value="Succinate dehydrogenase/fumarate reductase flavoprotein, catalytic domain"/>
    <property type="match status" value="1"/>
</dbReference>